<gene>
    <name evidence="4" type="ORF">HAL011_06470</name>
    <name evidence="5" type="ORF">HAL013_02600</name>
    <name evidence="6" type="ORF">HAL09_05850</name>
</gene>
<reference evidence="7" key="3">
    <citation type="submission" date="2014-12" db="EMBL/GenBank/DDBJ databases">
        <authorList>
            <person name="Smet A."/>
        </authorList>
    </citation>
    <scope>NUCLEOTIDE SEQUENCE [LARGE SCALE GENOMIC DNA]</scope>
</reference>
<dbReference type="InterPro" id="IPR002347">
    <property type="entry name" value="SDR_fam"/>
</dbReference>
<dbReference type="Proteomes" id="UP000045175">
    <property type="component" value="Unassembled WGS sequence"/>
</dbReference>
<evidence type="ECO:0000313" key="9">
    <source>
        <dbReference type="Proteomes" id="UP000045175"/>
    </source>
</evidence>
<evidence type="ECO:0000256" key="1">
    <source>
        <dbReference type="ARBA" id="ARBA00006484"/>
    </source>
</evidence>
<dbReference type="SUPFAM" id="SSF51735">
    <property type="entry name" value="NAD(P)-binding Rossmann-fold domains"/>
    <property type="match status" value="1"/>
</dbReference>
<keyword evidence="2 4" id="KW-0560">Oxidoreductase</keyword>
<dbReference type="GeneID" id="82131662"/>
<dbReference type="RefSeq" id="WP_053940783.1">
    <property type="nucleotide sequence ID" value="NZ_BSCV01000001.1"/>
</dbReference>
<dbReference type="PRINTS" id="PR00081">
    <property type="entry name" value="GDHRDH"/>
</dbReference>
<dbReference type="Proteomes" id="UP000038622">
    <property type="component" value="Unassembled WGS sequence"/>
</dbReference>
<organism evidence="4 7">
    <name type="scientific">Helicobacter ailurogastricus</name>
    <dbReference type="NCBI Taxonomy" id="1578720"/>
    <lineage>
        <taxon>Bacteria</taxon>
        <taxon>Pseudomonadati</taxon>
        <taxon>Campylobacterota</taxon>
        <taxon>Epsilonproteobacteria</taxon>
        <taxon>Campylobacterales</taxon>
        <taxon>Helicobacteraceae</taxon>
        <taxon>Helicobacter</taxon>
    </lineage>
</organism>
<dbReference type="NCBIfam" id="NF004199">
    <property type="entry name" value="PRK05653.1-4"/>
    <property type="match status" value="1"/>
</dbReference>
<dbReference type="OrthoDB" id="9804774at2"/>
<dbReference type="EC" id="1.1.1.100" evidence="4"/>
<evidence type="ECO:0000313" key="7">
    <source>
        <dbReference type="Proteomes" id="UP000038622"/>
    </source>
</evidence>
<dbReference type="Gene3D" id="3.40.50.720">
    <property type="entry name" value="NAD(P)-binding Rossmann-like Domain"/>
    <property type="match status" value="1"/>
</dbReference>
<dbReference type="Pfam" id="PF13561">
    <property type="entry name" value="adh_short_C2"/>
    <property type="match status" value="1"/>
</dbReference>
<dbReference type="PANTHER" id="PTHR42760:SF135">
    <property type="entry name" value="BLL7886 PROTEIN"/>
    <property type="match status" value="1"/>
</dbReference>
<dbReference type="GO" id="GO:0030497">
    <property type="term" value="P:fatty acid elongation"/>
    <property type="evidence" value="ECO:0007669"/>
    <property type="project" value="TreeGrafter"/>
</dbReference>
<proteinExistence type="inferred from homology"/>
<evidence type="ECO:0000313" key="5">
    <source>
        <dbReference type="EMBL" id="CRF42103.1"/>
    </source>
</evidence>
<dbReference type="InterPro" id="IPR057326">
    <property type="entry name" value="KR_dom"/>
</dbReference>
<dbReference type="InterPro" id="IPR020904">
    <property type="entry name" value="Sc_DH/Rdtase_CS"/>
</dbReference>
<dbReference type="AlphaFoldDB" id="A0A0K2X5Q6"/>
<dbReference type="EMBL" id="CDMH01000013">
    <property type="protein sequence ID" value="CRF42103.1"/>
    <property type="molecule type" value="Genomic_DNA"/>
</dbReference>
<reference evidence="4" key="1">
    <citation type="submission" date="2014-12" db="EMBL/GenBank/DDBJ databases">
        <title>Whole genome sequences of four Staphylococcus schleiferi canine isolates.</title>
        <authorList>
            <person name="Misic A.M."/>
            <person name="Cain C."/>
            <person name="Morris D.O."/>
            <person name="Rankin S."/>
            <person name="Beiting D."/>
        </authorList>
    </citation>
    <scope>NUCLEOTIDE SEQUENCE</scope>
    <source>
        <strain evidence="4">ASB11</strain>
        <strain evidence="5">ASB13</strain>
        <strain evidence="6">ASB9</strain>
    </source>
</reference>
<evidence type="ECO:0000256" key="2">
    <source>
        <dbReference type="ARBA" id="ARBA00023002"/>
    </source>
</evidence>
<dbReference type="Proteomes" id="UP000041394">
    <property type="component" value="Unassembled WGS sequence"/>
</dbReference>
<reference evidence="8 9" key="2">
    <citation type="submission" date="2014-12" db="EMBL/GenBank/DDBJ databases">
        <authorList>
            <person name="Jaenicke S."/>
        </authorList>
    </citation>
    <scope>NUCLEOTIDE SEQUENCE [LARGE SCALE GENOMIC DNA]</scope>
</reference>
<dbReference type="InterPro" id="IPR036291">
    <property type="entry name" value="NAD(P)-bd_dom_sf"/>
</dbReference>
<dbReference type="EMBL" id="CDMN01000024">
    <property type="protein sequence ID" value="CRF44017.1"/>
    <property type="molecule type" value="Genomic_DNA"/>
</dbReference>
<evidence type="ECO:0000313" key="6">
    <source>
        <dbReference type="EMBL" id="CRF44017.1"/>
    </source>
</evidence>
<evidence type="ECO:0000313" key="8">
    <source>
        <dbReference type="Proteomes" id="UP000041394"/>
    </source>
</evidence>
<protein>
    <submittedName>
        <fullName evidence="4">3-oxoacyl-[acyl-carrier protein] reductase</fullName>
        <ecNumber evidence="4">1.1.1.100</ecNumber>
    </submittedName>
</protein>
<comment type="similarity">
    <text evidence="1">Belongs to the short-chain dehydrogenases/reductases (SDR) family.</text>
</comment>
<dbReference type="GO" id="GO:0004316">
    <property type="term" value="F:3-oxoacyl-[acyl-carrier-protein] reductase (NADPH) activity"/>
    <property type="evidence" value="ECO:0007669"/>
    <property type="project" value="UniProtKB-EC"/>
</dbReference>
<dbReference type="NCBIfam" id="NF009466">
    <property type="entry name" value="PRK12826.1-2"/>
    <property type="match status" value="1"/>
</dbReference>
<dbReference type="PANTHER" id="PTHR42760">
    <property type="entry name" value="SHORT-CHAIN DEHYDROGENASES/REDUCTASES FAMILY MEMBER"/>
    <property type="match status" value="1"/>
</dbReference>
<dbReference type="EMBL" id="CDML01000018">
    <property type="protein sequence ID" value="CRF40878.1"/>
    <property type="molecule type" value="Genomic_DNA"/>
</dbReference>
<evidence type="ECO:0000313" key="4">
    <source>
        <dbReference type="EMBL" id="CRF40878.1"/>
    </source>
</evidence>
<accession>A0A0K2X5Q6</accession>
<dbReference type="PRINTS" id="PR00080">
    <property type="entry name" value="SDRFAMILY"/>
</dbReference>
<dbReference type="FunFam" id="3.40.50.720:FF:000173">
    <property type="entry name" value="3-oxoacyl-[acyl-carrier protein] reductase"/>
    <property type="match status" value="1"/>
</dbReference>
<evidence type="ECO:0000259" key="3">
    <source>
        <dbReference type="SMART" id="SM00822"/>
    </source>
</evidence>
<dbReference type="PROSITE" id="PS00061">
    <property type="entry name" value="ADH_SHORT"/>
    <property type="match status" value="1"/>
</dbReference>
<name>A0A0K2X5Q6_9HELI</name>
<dbReference type="SMART" id="SM00822">
    <property type="entry name" value="PKS_KR"/>
    <property type="match status" value="1"/>
</dbReference>
<keyword evidence="7" id="KW-1185">Reference proteome</keyword>
<dbReference type="STRING" id="1578720.HAL011_06470"/>
<sequence length="252" mass="27002">MEFSGQNVLVTGATRGIGRAIALLLANYSHKEGGRLKVWINYRSNPESADGLKSEIEQMGGRAALVKFDVTDEKAFVEGIAAIVDADGGLSYLVNNAGIVLDKLALRMKTEEFMQVLDTNLKSVFIGCKEALKVMGKLRFGSVVNISSVIAERGNMGQVNYAASKGGILSMTKSFAHEGALRGIRFNAITPGFIDTDMTALNESVKEAYLKNIPLARLGEPKEVAGAVAFLLSDLSSYITGEVLKVNGGLYM</sequence>
<feature type="domain" description="Ketoreductase" evidence="3">
    <location>
        <begin position="6"/>
        <end position="192"/>
    </location>
</feature>